<evidence type="ECO:0000313" key="5">
    <source>
        <dbReference type="EMBL" id="MBB0228780.1"/>
    </source>
</evidence>
<evidence type="ECO:0000313" key="6">
    <source>
        <dbReference type="Proteomes" id="UP000530234"/>
    </source>
</evidence>
<feature type="compositionally biased region" description="Basic and acidic residues" evidence="4">
    <location>
        <begin position="225"/>
        <end position="235"/>
    </location>
</feature>
<reference evidence="6" key="1">
    <citation type="submission" date="2019-10" db="EMBL/GenBank/DDBJ databases">
        <title>Streptomyces sp. nov., a novel actinobacterium isolated from alkaline environment.</title>
        <authorList>
            <person name="Golinska P."/>
        </authorList>
    </citation>
    <scope>NUCLEOTIDE SEQUENCE [LARGE SCALE GENOMIC DNA]</scope>
    <source>
        <strain evidence="6">DSM 42108</strain>
    </source>
</reference>
<keyword evidence="2" id="KW-0677">Repeat</keyword>
<keyword evidence="6" id="KW-1185">Reference proteome</keyword>
<dbReference type="PROSITE" id="PS50082">
    <property type="entry name" value="WD_REPEATS_2"/>
    <property type="match status" value="3"/>
</dbReference>
<evidence type="ECO:0000256" key="3">
    <source>
        <dbReference type="PROSITE-ProRule" id="PRU00221"/>
    </source>
</evidence>
<keyword evidence="1 3" id="KW-0853">WD repeat</keyword>
<dbReference type="InterPro" id="IPR015943">
    <property type="entry name" value="WD40/YVTN_repeat-like_dom_sf"/>
</dbReference>
<comment type="caution">
    <text evidence="5">The sequence shown here is derived from an EMBL/GenBank/DDBJ whole genome shotgun (WGS) entry which is preliminary data.</text>
</comment>
<gene>
    <name evidence="5" type="ORF">FOE67_04450</name>
</gene>
<evidence type="ECO:0000256" key="2">
    <source>
        <dbReference type="ARBA" id="ARBA00022737"/>
    </source>
</evidence>
<feature type="region of interest" description="Disordered" evidence="4">
    <location>
        <begin position="1"/>
        <end position="34"/>
    </location>
</feature>
<dbReference type="Gene3D" id="2.130.10.10">
    <property type="entry name" value="YVTN repeat-like/Quinoprotein amine dehydrogenase"/>
    <property type="match status" value="2"/>
</dbReference>
<evidence type="ECO:0000256" key="4">
    <source>
        <dbReference type="SAM" id="MobiDB-lite"/>
    </source>
</evidence>
<dbReference type="InterPro" id="IPR001680">
    <property type="entry name" value="WD40_rpt"/>
</dbReference>
<dbReference type="InterPro" id="IPR036322">
    <property type="entry name" value="WD40_repeat_dom_sf"/>
</dbReference>
<feature type="region of interest" description="Disordered" evidence="4">
    <location>
        <begin position="190"/>
        <end position="235"/>
    </location>
</feature>
<proteinExistence type="predicted"/>
<dbReference type="PRINTS" id="PR00320">
    <property type="entry name" value="GPROTEINBRPT"/>
</dbReference>
<dbReference type="InterPro" id="IPR020472">
    <property type="entry name" value="WD40_PAC1"/>
</dbReference>
<name>A0A7W3T0Q2_9ACTN</name>
<feature type="repeat" description="WD" evidence="3">
    <location>
        <begin position="106"/>
        <end position="147"/>
    </location>
</feature>
<evidence type="ECO:0008006" key="7">
    <source>
        <dbReference type="Google" id="ProtNLM"/>
    </source>
</evidence>
<dbReference type="Proteomes" id="UP000530234">
    <property type="component" value="Unassembled WGS sequence"/>
</dbReference>
<accession>A0A7W3T0Q2</accession>
<feature type="repeat" description="WD" evidence="3">
    <location>
        <begin position="149"/>
        <end position="181"/>
    </location>
</feature>
<dbReference type="PANTHER" id="PTHR19879:SF9">
    <property type="entry name" value="TRANSCRIPTION INITIATION FACTOR TFIID SUBUNIT 5"/>
    <property type="match status" value="1"/>
</dbReference>
<dbReference type="AlphaFoldDB" id="A0A7W3T0Q2"/>
<protein>
    <recommendedName>
        <fullName evidence="7">WD40 repeat domain-containing protein</fullName>
    </recommendedName>
</protein>
<dbReference type="PANTHER" id="PTHR19879">
    <property type="entry name" value="TRANSCRIPTION INITIATION FACTOR TFIID"/>
    <property type="match status" value="1"/>
</dbReference>
<dbReference type="SMART" id="SM00320">
    <property type="entry name" value="WD40"/>
    <property type="match status" value="3"/>
</dbReference>
<dbReference type="Pfam" id="PF00400">
    <property type="entry name" value="WD40"/>
    <property type="match status" value="3"/>
</dbReference>
<dbReference type="PROSITE" id="PS50294">
    <property type="entry name" value="WD_REPEATS_REGION"/>
    <property type="match status" value="3"/>
</dbReference>
<sequence>MDKHRQAGVGTAPYGSGIRSRDTRPPSGTSHSRLTARCWRASVRTRTIRLWETATRAPARSPLTGHTGGVDAVAFSPDGRFPASAGQDAAVRLWDPLSSRSPGAPSAGHRSAVRAVAFSPDSRLLATGGRDETARLWDTTDFRLIGAPLRGHSNAVGAVSFSSDGTLLARASTDRTVRLWNPADGLSLGHPLTATSAVSERQRSRPTSHYRRAPTAGPPCSGACRGDEHGSLSPR</sequence>
<dbReference type="EMBL" id="VKHS01000052">
    <property type="protein sequence ID" value="MBB0228780.1"/>
    <property type="molecule type" value="Genomic_DNA"/>
</dbReference>
<feature type="repeat" description="WD" evidence="3">
    <location>
        <begin position="63"/>
        <end position="95"/>
    </location>
</feature>
<dbReference type="SUPFAM" id="SSF50978">
    <property type="entry name" value="WD40 repeat-like"/>
    <property type="match status" value="1"/>
</dbReference>
<organism evidence="5 6">
    <name type="scientific">Streptomyces calidiresistens</name>
    <dbReference type="NCBI Taxonomy" id="1485586"/>
    <lineage>
        <taxon>Bacteria</taxon>
        <taxon>Bacillati</taxon>
        <taxon>Actinomycetota</taxon>
        <taxon>Actinomycetes</taxon>
        <taxon>Kitasatosporales</taxon>
        <taxon>Streptomycetaceae</taxon>
        <taxon>Streptomyces</taxon>
    </lineage>
</organism>
<evidence type="ECO:0000256" key="1">
    <source>
        <dbReference type="ARBA" id="ARBA00022574"/>
    </source>
</evidence>